<evidence type="ECO:0000313" key="1">
    <source>
        <dbReference type="EMBL" id="VEL38007.1"/>
    </source>
</evidence>
<sequence>MELLLLPSPSVSFILTCLLSLNMSRTSFPGAGRRQFFLIYLDNCMLLARSGRMSLYAYATRTRKSANQG</sequence>
<proteinExistence type="predicted"/>
<dbReference type="Proteomes" id="UP000784294">
    <property type="component" value="Unassembled WGS sequence"/>
</dbReference>
<evidence type="ECO:0000313" key="2">
    <source>
        <dbReference type="Proteomes" id="UP000784294"/>
    </source>
</evidence>
<dbReference type="EMBL" id="CAAALY010256598">
    <property type="protein sequence ID" value="VEL38007.1"/>
    <property type="molecule type" value="Genomic_DNA"/>
</dbReference>
<protein>
    <submittedName>
        <fullName evidence="1">Uncharacterized protein</fullName>
    </submittedName>
</protein>
<accession>A0A448XJ99</accession>
<reference evidence="1" key="1">
    <citation type="submission" date="2018-11" db="EMBL/GenBank/DDBJ databases">
        <authorList>
            <consortium name="Pathogen Informatics"/>
        </authorList>
    </citation>
    <scope>NUCLEOTIDE SEQUENCE</scope>
</reference>
<dbReference type="AlphaFoldDB" id="A0A448XJ99"/>
<organism evidence="1 2">
    <name type="scientific">Protopolystoma xenopodis</name>
    <dbReference type="NCBI Taxonomy" id="117903"/>
    <lineage>
        <taxon>Eukaryota</taxon>
        <taxon>Metazoa</taxon>
        <taxon>Spiralia</taxon>
        <taxon>Lophotrochozoa</taxon>
        <taxon>Platyhelminthes</taxon>
        <taxon>Monogenea</taxon>
        <taxon>Polyopisthocotylea</taxon>
        <taxon>Polystomatidea</taxon>
        <taxon>Polystomatidae</taxon>
        <taxon>Protopolystoma</taxon>
    </lineage>
</organism>
<name>A0A448XJ99_9PLAT</name>
<comment type="caution">
    <text evidence="1">The sequence shown here is derived from an EMBL/GenBank/DDBJ whole genome shotgun (WGS) entry which is preliminary data.</text>
</comment>
<keyword evidence="2" id="KW-1185">Reference proteome</keyword>
<gene>
    <name evidence="1" type="ORF">PXEA_LOCUS31447</name>
</gene>